<dbReference type="STRING" id="6412.T1EM65"/>
<keyword evidence="3" id="KW-0053">Apoptosis</keyword>
<dbReference type="InterPro" id="IPR011600">
    <property type="entry name" value="Pept_C14_caspase"/>
</dbReference>
<dbReference type="PROSITE" id="PS01121">
    <property type="entry name" value="CASPASE_HIS"/>
    <property type="match status" value="1"/>
</dbReference>
<evidence type="ECO:0000259" key="8">
    <source>
        <dbReference type="PROSITE" id="PS50207"/>
    </source>
</evidence>
<evidence type="ECO:0000256" key="3">
    <source>
        <dbReference type="ARBA" id="ARBA00022703"/>
    </source>
</evidence>
<dbReference type="PANTHER" id="PTHR10454:SF210">
    <property type="entry name" value="CASPASE-2"/>
    <property type="match status" value="1"/>
</dbReference>
<dbReference type="GO" id="GO:0006915">
    <property type="term" value="P:apoptotic process"/>
    <property type="evidence" value="ECO:0000318"/>
    <property type="project" value="GO_Central"/>
</dbReference>
<dbReference type="PROSITE" id="PS50207">
    <property type="entry name" value="CASPASE_P10"/>
    <property type="match status" value="1"/>
</dbReference>
<evidence type="ECO:0008006" key="13">
    <source>
        <dbReference type="Google" id="ProtNLM"/>
    </source>
</evidence>
<feature type="domain" description="Caspase family p10" evidence="8">
    <location>
        <begin position="142"/>
        <end position="240"/>
    </location>
</feature>
<protein>
    <recommendedName>
        <fullName evidence="13">Caspase family p20 domain-containing protein</fullName>
    </recommendedName>
</protein>
<evidence type="ECO:0000256" key="4">
    <source>
        <dbReference type="ARBA" id="ARBA00022801"/>
    </source>
</evidence>
<dbReference type="GO" id="GO:0004197">
    <property type="term" value="F:cysteine-type endopeptidase activity"/>
    <property type="evidence" value="ECO:0000318"/>
    <property type="project" value="GO_Central"/>
</dbReference>
<evidence type="ECO:0000313" key="10">
    <source>
        <dbReference type="EMBL" id="ESO03398.1"/>
    </source>
</evidence>
<dbReference type="RefSeq" id="XP_009018546.1">
    <property type="nucleotide sequence ID" value="XM_009020298.1"/>
</dbReference>
<dbReference type="HOGENOM" id="CLU_036904_2_0_1"/>
<reference evidence="11" key="3">
    <citation type="submission" date="2015-06" db="UniProtKB">
        <authorList>
            <consortium name="EnsemblMetazoa"/>
        </authorList>
    </citation>
    <scope>IDENTIFICATION</scope>
</reference>
<reference evidence="10 12" key="2">
    <citation type="journal article" date="2013" name="Nature">
        <title>Insights into bilaterian evolution from three spiralian genomes.</title>
        <authorList>
            <person name="Simakov O."/>
            <person name="Marletaz F."/>
            <person name="Cho S.J."/>
            <person name="Edsinger-Gonzales E."/>
            <person name="Havlak P."/>
            <person name="Hellsten U."/>
            <person name="Kuo D.H."/>
            <person name="Larsson T."/>
            <person name="Lv J."/>
            <person name="Arendt D."/>
            <person name="Savage R."/>
            <person name="Osoegawa K."/>
            <person name="de Jong P."/>
            <person name="Grimwood J."/>
            <person name="Chapman J.A."/>
            <person name="Shapiro H."/>
            <person name="Aerts A."/>
            <person name="Otillar R.P."/>
            <person name="Terry A.Y."/>
            <person name="Boore J.L."/>
            <person name="Grigoriev I.V."/>
            <person name="Lindberg D.R."/>
            <person name="Seaver E.C."/>
            <person name="Weisblat D.A."/>
            <person name="Putnam N.H."/>
            <person name="Rokhsar D.S."/>
        </authorList>
    </citation>
    <scope>NUCLEOTIDE SEQUENCE</scope>
</reference>
<dbReference type="PRINTS" id="PR00376">
    <property type="entry name" value="IL1BCENZYME"/>
</dbReference>
<evidence type="ECO:0000256" key="1">
    <source>
        <dbReference type="ARBA" id="ARBA00010134"/>
    </source>
</evidence>
<dbReference type="FunCoup" id="T1EM65">
    <property type="interactions" value="817"/>
</dbReference>
<evidence type="ECO:0000256" key="5">
    <source>
        <dbReference type="ARBA" id="ARBA00022807"/>
    </source>
</evidence>
<dbReference type="InterPro" id="IPR033139">
    <property type="entry name" value="Caspase_cys_AS"/>
</dbReference>
<dbReference type="OrthoDB" id="6116485at2759"/>
<keyword evidence="6" id="KW-0865">Zymogen</keyword>
<dbReference type="InterPro" id="IPR002398">
    <property type="entry name" value="Pept_C14"/>
</dbReference>
<evidence type="ECO:0000256" key="2">
    <source>
        <dbReference type="ARBA" id="ARBA00022670"/>
    </source>
</evidence>
<keyword evidence="5" id="KW-0788">Thiol protease</keyword>
<keyword evidence="12" id="KW-1185">Reference proteome</keyword>
<name>T1EM65_HELRO</name>
<dbReference type="GO" id="GO:0043525">
    <property type="term" value="P:positive regulation of neuron apoptotic process"/>
    <property type="evidence" value="ECO:0000318"/>
    <property type="project" value="GO_Central"/>
</dbReference>
<dbReference type="GeneID" id="20197665"/>
<evidence type="ECO:0000313" key="12">
    <source>
        <dbReference type="Proteomes" id="UP000015101"/>
    </source>
</evidence>
<dbReference type="PROSITE" id="PS50208">
    <property type="entry name" value="CASPASE_P20"/>
    <property type="match status" value="1"/>
</dbReference>
<keyword evidence="4" id="KW-0378">Hydrolase</keyword>
<dbReference type="GO" id="GO:0006508">
    <property type="term" value="P:proteolysis"/>
    <property type="evidence" value="ECO:0007669"/>
    <property type="project" value="UniProtKB-KW"/>
</dbReference>
<dbReference type="PANTHER" id="PTHR10454">
    <property type="entry name" value="CASPASE"/>
    <property type="match status" value="1"/>
</dbReference>
<dbReference type="SMART" id="SM00115">
    <property type="entry name" value="CASc"/>
    <property type="match status" value="1"/>
</dbReference>
<gene>
    <name evidence="11" type="primary">20197665</name>
    <name evidence="10" type="ORF">HELRODRAFT_157123</name>
</gene>
<dbReference type="AlphaFoldDB" id="T1EM65"/>
<keyword evidence="2" id="KW-0645">Protease</keyword>
<evidence type="ECO:0000259" key="9">
    <source>
        <dbReference type="PROSITE" id="PS50208"/>
    </source>
</evidence>
<dbReference type="KEGG" id="hro:HELRODRAFT_157123"/>
<reference evidence="12" key="1">
    <citation type="submission" date="2012-12" db="EMBL/GenBank/DDBJ databases">
        <authorList>
            <person name="Hellsten U."/>
            <person name="Grimwood J."/>
            <person name="Chapman J.A."/>
            <person name="Shapiro H."/>
            <person name="Aerts A."/>
            <person name="Otillar R.P."/>
            <person name="Terry A.Y."/>
            <person name="Boore J.L."/>
            <person name="Simakov O."/>
            <person name="Marletaz F."/>
            <person name="Cho S.-J."/>
            <person name="Edsinger-Gonzales E."/>
            <person name="Havlak P."/>
            <person name="Kuo D.-H."/>
            <person name="Larsson T."/>
            <person name="Lv J."/>
            <person name="Arendt D."/>
            <person name="Savage R."/>
            <person name="Osoegawa K."/>
            <person name="de Jong P."/>
            <person name="Lindberg D.R."/>
            <person name="Seaver E.C."/>
            <person name="Weisblat D.A."/>
            <person name="Putnam N.H."/>
            <person name="Grigoriev I.V."/>
            <person name="Rokhsar D.S."/>
        </authorList>
    </citation>
    <scope>NUCLEOTIDE SEQUENCE</scope>
</reference>
<dbReference type="SUPFAM" id="SSF52129">
    <property type="entry name" value="Caspase-like"/>
    <property type="match status" value="1"/>
</dbReference>
<dbReference type="Proteomes" id="UP000015101">
    <property type="component" value="Unassembled WGS sequence"/>
</dbReference>
<dbReference type="CTD" id="20197665"/>
<sequence length="242" mass="27414">MTNKERGTFLMINNKMFNSKTGMTERTGTDVDADALCQLFQKLGFKIRRYDDRTVAQMIDVIKAATKEDHTNNDCFALALLSHGDDGIIYGIDDHIPLEFLLAPVKKCSTLAGKPKLFFIQACRGTKLDPGTKVESDSGDQQTIKIPIEADYLYAYSTVPGYFSWRNSLKGSWFVQSLAATYDDVLRQQQQPVDLLKIFTRVNKKVAFEFQSNSSSLNMDKMKQVPYIASTLTKDLYLYPKK</sequence>
<dbReference type="EnsemblMetazoa" id="HelroT157123">
    <property type="protein sequence ID" value="HelroP157123"/>
    <property type="gene ID" value="HelroG157123"/>
</dbReference>
<dbReference type="Pfam" id="PF00656">
    <property type="entry name" value="Peptidase_C14"/>
    <property type="match status" value="1"/>
</dbReference>
<dbReference type="OMA" id="RYAAYYP"/>
<dbReference type="EMBL" id="KB096633">
    <property type="protein sequence ID" value="ESO03398.1"/>
    <property type="molecule type" value="Genomic_DNA"/>
</dbReference>
<dbReference type="InParanoid" id="T1EM65"/>
<dbReference type="PROSITE" id="PS01122">
    <property type="entry name" value="CASPASE_CYS"/>
    <property type="match status" value="1"/>
</dbReference>
<evidence type="ECO:0000313" key="11">
    <source>
        <dbReference type="EnsemblMetazoa" id="HelroP157123"/>
    </source>
</evidence>
<dbReference type="GO" id="GO:0005737">
    <property type="term" value="C:cytoplasm"/>
    <property type="evidence" value="ECO:0000318"/>
    <property type="project" value="GO_Central"/>
</dbReference>
<dbReference type="FunFam" id="3.40.50.1460:FF:000001">
    <property type="entry name" value="Caspase-3 preproprotein"/>
    <property type="match status" value="1"/>
</dbReference>
<organism evidence="11 12">
    <name type="scientific">Helobdella robusta</name>
    <name type="common">Californian leech</name>
    <dbReference type="NCBI Taxonomy" id="6412"/>
    <lineage>
        <taxon>Eukaryota</taxon>
        <taxon>Metazoa</taxon>
        <taxon>Spiralia</taxon>
        <taxon>Lophotrochozoa</taxon>
        <taxon>Annelida</taxon>
        <taxon>Clitellata</taxon>
        <taxon>Hirudinea</taxon>
        <taxon>Rhynchobdellida</taxon>
        <taxon>Glossiphoniidae</taxon>
        <taxon>Helobdella</taxon>
    </lineage>
</organism>
<evidence type="ECO:0000256" key="7">
    <source>
        <dbReference type="RuleBase" id="RU003971"/>
    </source>
</evidence>
<accession>T1EM65</accession>
<proteinExistence type="inferred from homology"/>
<dbReference type="InterPro" id="IPR002138">
    <property type="entry name" value="Pept_C14_p10"/>
</dbReference>
<dbReference type="EMBL" id="AMQM01004681">
    <property type="status" value="NOT_ANNOTATED_CDS"/>
    <property type="molecule type" value="Genomic_DNA"/>
</dbReference>
<dbReference type="InterPro" id="IPR015917">
    <property type="entry name" value="Pept_C14A"/>
</dbReference>
<dbReference type="InterPro" id="IPR016129">
    <property type="entry name" value="Caspase_his_AS"/>
</dbReference>
<evidence type="ECO:0000256" key="6">
    <source>
        <dbReference type="ARBA" id="ARBA00023145"/>
    </source>
</evidence>
<feature type="domain" description="Caspase family p20" evidence="9">
    <location>
        <begin position="5"/>
        <end position="127"/>
    </location>
</feature>
<dbReference type="CDD" id="cd00032">
    <property type="entry name" value="CASc"/>
    <property type="match status" value="1"/>
</dbReference>
<dbReference type="InterPro" id="IPR029030">
    <property type="entry name" value="Caspase-like_dom_sf"/>
</dbReference>
<dbReference type="eggNOG" id="KOG3573">
    <property type="taxonomic scope" value="Eukaryota"/>
</dbReference>
<dbReference type="Gene3D" id="3.40.50.1460">
    <property type="match status" value="1"/>
</dbReference>
<comment type="similarity">
    <text evidence="1 7">Belongs to the peptidase C14A family.</text>
</comment>
<dbReference type="InterPro" id="IPR001309">
    <property type="entry name" value="Pept_C14_p20"/>
</dbReference>